<comment type="caution">
    <text evidence="2">The sequence shown here is derived from an EMBL/GenBank/DDBJ whole genome shotgun (WGS) entry which is preliminary data.</text>
</comment>
<accession>A0A4Y7TVR5</accession>
<dbReference type="EMBL" id="QPFP01000004">
    <property type="protein sequence ID" value="TEB37659.1"/>
    <property type="molecule type" value="Genomic_DNA"/>
</dbReference>
<dbReference type="STRING" id="71717.A0A4Y7TVR5"/>
<organism evidence="2 3">
    <name type="scientific">Coprinellus micaceus</name>
    <name type="common">Glistening ink-cap mushroom</name>
    <name type="synonym">Coprinus micaceus</name>
    <dbReference type="NCBI Taxonomy" id="71717"/>
    <lineage>
        <taxon>Eukaryota</taxon>
        <taxon>Fungi</taxon>
        <taxon>Dikarya</taxon>
        <taxon>Basidiomycota</taxon>
        <taxon>Agaricomycotina</taxon>
        <taxon>Agaricomycetes</taxon>
        <taxon>Agaricomycetidae</taxon>
        <taxon>Agaricales</taxon>
        <taxon>Agaricineae</taxon>
        <taxon>Psathyrellaceae</taxon>
        <taxon>Coprinellus</taxon>
    </lineage>
</organism>
<dbReference type="CDD" id="cd12108">
    <property type="entry name" value="Hr-like"/>
    <property type="match status" value="1"/>
</dbReference>
<evidence type="ECO:0000313" key="3">
    <source>
        <dbReference type="Proteomes" id="UP000298030"/>
    </source>
</evidence>
<reference evidence="2 3" key="1">
    <citation type="journal article" date="2019" name="Nat. Ecol. Evol.">
        <title>Megaphylogeny resolves global patterns of mushroom evolution.</title>
        <authorList>
            <person name="Varga T."/>
            <person name="Krizsan K."/>
            <person name="Foldi C."/>
            <person name="Dima B."/>
            <person name="Sanchez-Garcia M."/>
            <person name="Sanchez-Ramirez S."/>
            <person name="Szollosi G.J."/>
            <person name="Szarkandi J.G."/>
            <person name="Papp V."/>
            <person name="Albert L."/>
            <person name="Andreopoulos W."/>
            <person name="Angelini C."/>
            <person name="Antonin V."/>
            <person name="Barry K.W."/>
            <person name="Bougher N.L."/>
            <person name="Buchanan P."/>
            <person name="Buyck B."/>
            <person name="Bense V."/>
            <person name="Catcheside P."/>
            <person name="Chovatia M."/>
            <person name="Cooper J."/>
            <person name="Damon W."/>
            <person name="Desjardin D."/>
            <person name="Finy P."/>
            <person name="Geml J."/>
            <person name="Haridas S."/>
            <person name="Hughes K."/>
            <person name="Justo A."/>
            <person name="Karasinski D."/>
            <person name="Kautmanova I."/>
            <person name="Kiss B."/>
            <person name="Kocsube S."/>
            <person name="Kotiranta H."/>
            <person name="LaButti K.M."/>
            <person name="Lechner B.E."/>
            <person name="Liimatainen K."/>
            <person name="Lipzen A."/>
            <person name="Lukacs Z."/>
            <person name="Mihaltcheva S."/>
            <person name="Morgado L.N."/>
            <person name="Niskanen T."/>
            <person name="Noordeloos M.E."/>
            <person name="Ohm R.A."/>
            <person name="Ortiz-Santana B."/>
            <person name="Ovrebo C."/>
            <person name="Racz N."/>
            <person name="Riley R."/>
            <person name="Savchenko A."/>
            <person name="Shiryaev A."/>
            <person name="Soop K."/>
            <person name="Spirin V."/>
            <person name="Szebenyi C."/>
            <person name="Tomsovsky M."/>
            <person name="Tulloss R.E."/>
            <person name="Uehling J."/>
            <person name="Grigoriev I.V."/>
            <person name="Vagvolgyi C."/>
            <person name="Papp T."/>
            <person name="Martin F.M."/>
            <person name="Miettinen O."/>
            <person name="Hibbett D.S."/>
            <person name="Nagy L.G."/>
        </authorList>
    </citation>
    <scope>NUCLEOTIDE SEQUENCE [LARGE SCALE GENOMIC DNA]</scope>
    <source>
        <strain evidence="2 3">FP101781</strain>
    </source>
</reference>
<evidence type="ECO:0000259" key="1">
    <source>
        <dbReference type="Pfam" id="PF01814"/>
    </source>
</evidence>
<dbReference type="Pfam" id="PF01814">
    <property type="entry name" value="Hemerythrin"/>
    <property type="match status" value="1"/>
</dbReference>
<dbReference type="InterPro" id="IPR053206">
    <property type="entry name" value="Dimeric_xanthone_biosynth"/>
</dbReference>
<keyword evidence="3" id="KW-1185">Reference proteome</keyword>
<gene>
    <name evidence="2" type="ORF">FA13DRAFT_927189</name>
</gene>
<dbReference type="PANTHER" id="PTHR38048">
    <property type="entry name" value="EXPRESSED PROTEIN"/>
    <property type="match status" value="1"/>
</dbReference>
<dbReference type="PANTHER" id="PTHR38048:SF1">
    <property type="entry name" value="HEMERYTHRIN-LIKE DOMAIN-CONTAINING PROTEIN"/>
    <property type="match status" value="1"/>
</dbReference>
<dbReference type="Gene3D" id="1.20.120.520">
    <property type="entry name" value="nmb1532 protein domain like"/>
    <property type="match status" value="1"/>
</dbReference>
<dbReference type="OrthoDB" id="10044044at2759"/>
<dbReference type="Proteomes" id="UP000298030">
    <property type="component" value="Unassembled WGS sequence"/>
</dbReference>
<name>A0A4Y7TVR5_COPMI</name>
<proteinExistence type="predicted"/>
<dbReference type="InterPro" id="IPR012312">
    <property type="entry name" value="Hemerythrin-like"/>
</dbReference>
<protein>
    <recommendedName>
        <fullName evidence="1">Hemerythrin-like domain-containing protein</fullName>
    </recommendedName>
</protein>
<dbReference type="AlphaFoldDB" id="A0A4Y7TVR5"/>
<sequence>MTLILATRGSSISLFRSNEQAALHSGHISKSLKANPDARFHFPSQLHIVCHSPLSCEALLVLEGGQLQLQAMSSRLNDPSMDALEGLRRERQMNRLSNRMNQFHSYFKTQFNMLYELADGSYEKQGLSLASFVQLINDLIHHLTMHHTIEEQTLFPILGKRMSQFAERESRGEHIESHRQIHDGLDTLSELTRKWTSGPSTYSPSDLRMCLDSFREVLFRHLDDECRVLRRAGASLEPSLFHATDPRLRW</sequence>
<feature type="domain" description="Hemerythrin-like" evidence="1">
    <location>
        <begin position="98"/>
        <end position="226"/>
    </location>
</feature>
<evidence type="ECO:0000313" key="2">
    <source>
        <dbReference type="EMBL" id="TEB37659.1"/>
    </source>
</evidence>